<evidence type="ECO:0008006" key="3">
    <source>
        <dbReference type="Google" id="ProtNLM"/>
    </source>
</evidence>
<protein>
    <recommendedName>
        <fullName evidence="3">Lipoprotein</fullName>
    </recommendedName>
</protein>
<dbReference type="OrthoDB" id="5514263at2"/>
<evidence type="ECO:0000313" key="2">
    <source>
        <dbReference type="Proteomes" id="UP000563426"/>
    </source>
</evidence>
<dbReference type="Proteomes" id="UP000563426">
    <property type="component" value="Unassembled WGS sequence"/>
</dbReference>
<proteinExistence type="predicted"/>
<keyword evidence="2" id="KW-1185">Reference proteome</keyword>
<gene>
    <name evidence="1" type="ORF">HMI49_20715</name>
</gene>
<comment type="caution">
    <text evidence="1">The sequence shown here is derived from an EMBL/GenBank/DDBJ whole genome shotgun (WGS) entry which is preliminary data.</text>
</comment>
<organism evidence="1 2">
    <name type="scientific">Corallococcus exercitus</name>
    <dbReference type="NCBI Taxonomy" id="2316736"/>
    <lineage>
        <taxon>Bacteria</taxon>
        <taxon>Pseudomonadati</taxon>
        <taxon>Myxococcota</taxon>
        <taxon>Myxococcia</taxon>
        <taxon>Myxococcales</taxon>
        <taxon>Cystobacterineae</taxon>
        <taxon>Myxococcaceae</taxon>
        <taxon>Corallococcus</taxon>
    </lineage>
</organism>
<dbReference type="AlphaFoldDB" id="A0A3A8HPB5"/>
<reference evidence="1 2" key="1">
    <citation type="submission" date="2020-05" db="EMBL/GenBank/DDBJ databases">
        <authorList>
            <person name="Whitworth D."/>
        </authorList>
    </citation>
    <scope>NUCLEOTIDE SEQUENCE [LARGE SCALE GENOMIC DNA]</scope>
    <source>
        <strain evidence="1 2">AB043B</strain>
    </source>
</reference>
<accession>A0A3A8HPB5</accession>
<sequence>MTLHGFRTLGLGLLGLGLSGCGLLGYHKLPVAPRASEEEAARVRFPESFDNATHLPGPMLEALSLALNDFLPPGRKVQTNARDPRIAECLSRRDTYETRVLRSEDGLFFISFIPDLSRCGLDAEILDGGAVYCVDAQGRIVAVR</sequence>
<dbReference type="PROSITE" id="PS51257">
    <property type="entry name" value="PROKAR_LIPOPROTEIN"/>
    <property type="match status" value="1"/>
</dbReference>
<dbReference type="EMBL" id="JABFJV010000120">
    <property type="protein sequence ID" value="NOK35626.1"/>
    <property type="molecule type" value="Genomic_DNA"/>
</dbReference>
<dbReference type="RefSeq" id="WP_120529375.1">
    <property type="nucleotide sequence ID" value="NZ_JABFJV010000120.1"/>
</dbReference>
<evidence type="ECO:0000313" key="1">
    <source>
        <dbReference type="EMBL" id="NOK35626.1"/>
    </source>
</evidence>
<name>A0A3A8HPB5_9BACT</name>